<comment type="similarity">
    <text evidence="2">Belongs to the resistance-nodulation-cell division (RND) (TC 2.A.6) family.</text>
</comment>
<dbReference type="NCBIfam" id="NF000282">
    <property type="entry name" value="RND_permease_1"/>
    <property type="match status" value="1"/>
</dbReference>
<name>A0A1J5TPT6_9ZZZZ</name>
<dbReference type="InterPro" id="IPR000731">
    <property type="entry name" value="SSD"/>
</dbReference>
<sequence>MFAKFFIDRPIFAWVIALIILLAGGLAMRGLPVTSYPSVAPPALAITLNYPGASAQVVEDTAVALIEQELNGIEHLLYMESSSELGLGTITLTFEAGTNLDAASVETQNRIKRAEARLPEDVRRIGVTVAKSARNYLMFIALTSPDKSRDNVALGSYAATSLLDSIRRVPGVGEAILFGTEYSMRLWLKPDKLHSYNLSPGDVSAAVRAQNTELAIGELGQLPAAPGQQLNAVLVTKSRLKTPEQFGDIIVRANPDGSTVRVRDVARVELGAQDYSIAARIDGQPAAAIAIRTTPEANALDTAKAVKAKMAELAKAFPKGVDWLIPYDTSQFIQISIAEVVKTLAEAMLLVFVVIYLFLGNFRATFIPSIVVPVALVGGMVGLFAIGYSINTLTLFAMVLAIGIVVDDAIVVVENVERIMTEDGLPPREATYKAMEQIYGAIIAITLVLCAVFVPMAFFSGSVGAIYRQFSVTLIMTILFSLLMALTLTPALCATLLKHAPNKDPGAERGFFGWFNRAFARTSLGYQNWVGRILKRMGRALAFYAVILAALGWLFVHLPTSFLPDEDQGYFINVIQLPPGATRERSREVLSEVEQYYMKQPEVAHAIGVLGFSFFGRGQNAATVFVRLKDWDERPSPNSSAATLVKRANMMLFRIKQAFIFALNVPPIPELAATGGFDFRLEDRSGLGREKLIEARNMVLGMASKNPVIGSVRPEGQEAGPQLQIEVDRLKAKALGIDIANLNDTLQSMLGVAYINDFVRDGRILRVQMQADAENRTTPTQIMRIPVRNMDGGMVPLSEFVRTRWVAASPKLDRYNGLPAMKISGSPAPGHSTGEALLAMEDVASRLPPGMGFEWSGTSREERISGNQAPFLFALSVIAVFLCLAALYESWSIPLAVILVVPIGILGAVLAVTLRGLPNDVYFKVGLIVIIGLAAKNAILIIQFANDLLEEGHGLIEATLEACRRRLRPILMTSIAFIFGVLPLAISSGAGANGRHAIGTGVMGGMIAATVIAIFMVPVFFVVVRRIFPGHARHKEDKHE</sequence>
<feature type="transmembrane region" description="Helical" evidence="9">
    <location>
        <begin position="366"/>
        <end position="390"/>
    </location>
</feature>
<feature type="transmembrane region" description="Helical" evidence="9">
    <location>
        <begin position="437"/>
        <end position="458"/>
    </location>
</feature>
<dbReference type="PROSITE" id="PS50156">
    <property type="entry name" value="SSD"/>
    <property type="match status" value="1"/>
</dbReference>
<accession>A0A1J5TPT6</accession>
<feature type="transmembrane region" description="Helical" evidence="9">
    <location>
        <begin position="970"/>
        <end position="990"/>
    </location>
</feature>
<dbReference type="SUPFAM" id="SSF82866">
    <property type="entry name" value="Multidrug efflux transporter AcrB transmembrane domain"/>
    <property type="match status" value="2"/>
</dbReference>
<evidence type="ECO:0000256" key="6">
    <source>
        <dbReference type="ARBA" id="ARBA00022692"/>
    </source>
</evidence>
<dbReference type="FunFam" id="3.30.70.1430:FF:000001">
    <property type="entry name" value="Efflux pump membrane transporter"/>
    <property type="match status" value="1"/>
</dbReference>
<feature type="transmembrane region" description="Helical" evidence="9">
    <location>
        <begin position="340"/>
        <end position="359"/>
    </location>
</feature>
<keyword evidence="3" id="KW-0813">Transport</keyword>
<dbReference type="GO" id="GO:0005886">
    <property type="term" value="C:plasma membrane"/>
    <property type="evidence" value="ECO:0007669"/>
    <property type="project" value="UniProtKB-SubCell"/>
</dbReference>
<keyword evidence="6 9" id="KW-0812">Transmembrane</keyword>
<feature type="transmembrane region" description="Helical" evidence="9">
    <location>
        <begin position="470"/>
        <end position="497"/>
    </location>
</feature>
<dbReference type="GO" id="GO:0015562">
    <property type="term" value="F:efflux transmembrane transporter activity"/>
    <property type="evidence" value="ECO:0007669"/>
    <property type="project" value="InterPro"/>
</dbReference>
<dbReference type="Gene3D" id="3.30.2090.10">
    <property type="entry name" value="Multidrug efflux transporter AcrB TolC docking domain, DN and DC subdomains"/>
    <property type="match status" value="2"/>
</dbReference>
<dbReference type="PANTHER" id="PTHR32063:SF13">
    <property type="entry name" value="MULTIDRUG EFFLUX PUMP SUBUNIT ACRB-RELATED"/>
    <property type="match status" value="1"/>
</dbReference>
<evidence type="ECO:0000256" key="3">
    <source>
        <dbReference type="ARBA" id="ARBA00022448"/>
    </source>
</evidence>
<dbReference type="NCBIfam" id="TIGR00915">
    <property type="entry name" value="2A0602"/>
    <property type="match status" value="1"/>
</dbReference>
<dbReference type="FunFam" id="1.20.1640.10:FF:000001">
    <property type="entry name" value="Efflux pump membrane transporter"/>
    <property type="match status" value="1"/>
</dbReference>
<dbReference type="Gene3D" id="1.20.1640.10">
    <property type="entry name" value="Multidrug efflux transporter AcrB transmembrane domain"/>
    <property type="match status" value="2"/>
</dbReference>
<dbReference type="GO" id="GO:0009636">
    <property type="term" value="P:response to toxic substance"/>
    <property type="evidence" value="ECO:0007669"/>
    <property type="project" value="UniProtKB-ARBA"/>
</dbReference>
<feature type="transmembrane region" description="Helical" evidence="9">
    <location>
        <begin position="1002"/>
        <end position="1024"/>
    </location>
</feature>
<organism evidence="11">
    <name type="scientific">mine drainage metagenome</name>
    <dbReference type="NCBI Taxonomy" id="410659"/>
    <lineage>
        <taxon>unclassified sequences</taxon>
        <taxon>metagenomes</taxon>
        <taxon>ecological metagenomes</taxon>
    </lineage>
</organism>
<evidence type="ECO:0000256" key="2">
    <source>
        <dbReference type="ARBA" id="ARBA00010942"/>
    </source>
</evidence>
<evidence type="ECO:0000256" key="5">
    <source>
        <dbReference type="ARBA" id="ARBA00022519"/>
    </source>
</evidence>
<feature type="domain" description="SSD" evidence="10">
    <location>
        <begin position="379"/>
        <end position="495"/>
    </location>
</feature>
<comment type="caution">
    <text evidence="11">The sequence shown here is derived from an EMBL/GenBank/DDBJ whole genome shotgun (WGS) entry which is preliminary data.</text>
</comment>
<evidence type="ECO:0000256" key="8">
    <source>
        <dbReference type="ARBA" id="ARBA00023136"/>
    </source>
</evidence>
<feature type="transmembrane region" description="Helical" evidence="9">
    <location>
        <begin position="396"/>
        <end position="416"/>
    </location>
</feature>
<comment type="subcellular location">
    <subcellularLocation>
        <location evidence="1">Cell inner membrane</location>
        <topology evidence="1">Multi-pass membrane protein</topology>
    </subcellularLocation>
</comment>
<dbReference type="Gene3D" id="3.30.70.1430">
    <property type="entry name" value="Multidrug efflux transporter AcrB pore domain"/>
    <property type="match status" value="2"/>
</dbReference>
<evidence type="ECO:0000256" key="1">
    <source>
        <dbReference type="ARBA" id="ARBA00004429"/>
    </source>
</evidence>
<dbReference type="PANTHER" id="PTHR32063">
    <property type="match status" value="1"/>
</dbReference>
<evidence type="ECO:0000256" key="7">
    <source>
        <dbReference type="ARBA" id="ARBA00022989"/>
    </source>
</evidence>
<evidence type="ECO:0000256" key="9">
    <source>
        <dbReference type="SAM" id="Phobius"/>
    </source>
</evidence>
<dbReference type="PRINTS" id="PR00702">
    <property type="entry name" value="ACRIFLAVINRP"/>
</dbReference>
<dbReference type="Pfam" id="PF00873">
    <property type="entry name" value="ACR_tran"/>
    <property type="match status" value="1"/>
</dbReference>
<keyword evidence="7 9" id="KW-1133">Transmembrane helix</keyword>
<feature type="transmembrane region" description="Helical" evidence="9">
    <location>
        <begin position="869"/>
        <end position="888"/>
    </location>
</feature>
<dbReference type="SUPFAM" id="SSF82714">
    <property type="entry name" value="Multidrug efflux transporter AcrB TolC docking domain, DN and DC subdomains"/>
    <property type="match status" value="2"/>
</dbReference>
<dbReference type="AlphaFoldDB" id="A0A1J5TPT6"/>
<dbReference type="Gene3D" id="3.30.70.1320">
    <property type="entry name" value="Multidrug efflux transporter AcrB pore domain like"/>
    <property type="match status" value="1"/>
</dbReference>
<proteinExistence type="inferred from homology"/>
<keyword evidence="5" id="KW-0997">Cell inner membrane</keyword>
<evidence type="ECO:0000256" key="4">
    <source>
        <dbReference type="ARBA" id="ARBA00022475"/>
    </source>
</evidence>
<evidence type="ECO:0000313" key="11">
    <source>
        <dbReference type="EMBL" id="OIR14006.1"/>
    </source>
</evidence>
<gene>
    <name evidence="11" type="primary">acrB_2</name>
    <name evidence="11" type="ORF">GALL_51430</name>
</gene>
<dbReference type="InterPro" id="IPR001036">
    <property type="entry name" value="Acrflvin-R"/>
</dbReference>
<dbReference type="InterPro" id="IPR027463">
    <property type="entry name" value="AcrB_DN_DC_subdom"/>
</dbReference>
<dbReference type="Gene3D" id="3.30.70.1440">
    <property type="entry name" value="Multidrug efflux transporter AcrB pore domain"/>
    <property type="match status" value="1"/>
</dbReference>
<reference evidence="11" key="1">
    <citation type="submission" date="2016-10" db="EMBL/GenBank/DDBJ databases">
        <title>Sequence of Gallionella enrichment culture.</title>
        <authorList>
            <person name="Poehlein A."/>
            <person name="Muehling M."/>
            <person name="Daniel R."/>
        </authorList>
    </citation>
    <scope>NUCLEOTIDE SEQUENCE</scope>
</reference>
<feature type="transmembrane region" description="Helical" evidence="9">
    <location>
        <begin position="926"/>
        <end position="949"/>
    </location>
</feature>
<feature type="transmembrane region" description="Helical" evidence="9">
    <location>
        <begin position="895"/>
        <end position="914"/>
    </location>
</feature>
<evidence type="ECO:0000259" key="10">
    <source>
        <dbReference type="PROSITE" id="PS50156"/>
    </source>
</evidence>
<dbReference type="EMBL" id="MLJW01000013">
    <property type="protein sequence ID" value="OIR14006.1"/>
    <property type="molecule type" value="Genomic_DNA"/>
</dbReference>
<dbReference type="GO" id="GO:0042910">
    <property type="term" value="F:xenobiotic transmembrane transporter activity"/>
    <property type="evidence" value="ECO:0007669"/>
    <property type="project" value="TreeGrafter"/>
</dbReference>
<keyword evidence="4" id="KW-1003">Cell membrane</keyword>
<keyword evidence="8 9" id="KW-0472">Membrane</keyword>
<protein>
    <submittedName>
        <fullName evidence="11">Multidrug efflux pump subunit AcrB</fullName>
    </submittedName>
</protein>
<dbReference type="SUPFAM" id="SSF82693">
    <property type="entry name" value="Multidrug efflux transporter AcrB pore domain, PN1, PN2, PC1 and PC2 subdomains"/>
    <property type="match status" value="4"/>
</dbReference>
<feature type="transmembrane region" description="Helical" evidence="9">
    <location>
        <begin position="541"/>
        <end position="558"/>
    </location>
</feature>
<dbReference type="InterPro" id="IPR004764">
    <property type="entry name" value="MdtF-like"/>
</dbReference>